<proteinExistence type="inferred from homology"/>
<dbReference type="PANTHER" id="PTHR32309:SF13">
    <property type="entry name" value="FERRIC ENTEROBACTIN TRANSPORT PROTEIN FEPE"/>
    <property type="match status" value="1"/>
</dbReference>
<organism evidence="9 10">
    <name type="scientific">Ornithinibacillus bavariensis</name>
    <dbReference type="NCBI Taxonomy" id="545502"/>
    <lineage>
        <taxon>Bacteria</taxon>
        <taxon>Bacillati</taxon>
        <taxon>Bacillota</taxon>
        <taxon>Bacilli</taxon>
        <taxon>Bacillales</taxon>
        <taxon>Bacillaceae</taxon>
        <taxon>Ornithinibacillus</taxon>
    </lineage>
</organism>
<dbReference type="InterPro" id="IPR003856">
    <property type="entry name" value="LPS_length_determ_N"/>
</dbReference>
<evidence type="ECO:0000256" key="4">
    <source>
        <dbReference type="ARBA" id="ARBA00022692"/>
    </source>
</evidence>
<gene>
    <name evidence="9" type="primary">ywqC</name>
    <name evidence="9" type="ORF">J43TS3_15860</name>
</gene>
<comment type="similarity">
    <text evidence="2">Belongs to the CpsC/CapA family.</text>
</comment>
<reference evidence="9" key="1">
    <citation type="submission" date="2021-03" db="EMBL/GenBank/DDBJ databases">
        <title>Antimicrobial resistance genes in bacteria isolated from Japanese honey, and their potential for conferring macrolide and lincosamide resistance in the American foulbrood pathogen Paenibacillus larvae.</title>
        <authorList>
            <person name="Okamoto M."/>
            <person name="Kumagai M."/>
            <person name="Kanamori H."/>
            <person name="Takamatsu D."/>
        </authorList>
    </citation>
    <scope>NUCLEOTIDE SEQUENCE</scope>
    <source>
        <strain evidence="9">J43TS3</strain>
    </source>
</reference>
<dbReference type="AlphaFoldDB" id="A0A919XA85"/>
<evidence type="ECO:0000256" key="6">
    <source>
        <dbReference type="ARBA" id="ARBA00023136"/>
    </source>
</evidence>
<dbReference type="PANTHER" id="PTHR32309">
    <property type="entry name" value="TYROSINE-PROTEIN KINASE"/>
    <property type="match status" value="1"/>
</dbReference>
<evidence type="ECO:0000256" key="2">
    <source>
        <dbReference type="ARBA" id="ARBA00006683"/>
    </source>
</evidence>
<evidence type="ECO:0000259" key="8">
    <source>
        <dbReference type="Pfam" id="PF02706"/>
    </source>
</evidence>
<sequence>MKDTLTIQDIAQLLKKRIVLIAALTIGFIVIAAIISFYLLTPTYKSSSQFIVNQQQSDSIPFSVNEIQKNLELINTYTEIMKSPFILEKVITELNLSLTPTELGKKIEVISNENSQVVSVSALADTPEEAAELANVIVTQFKNTIPSIMNIENVFVLSEANPVLSQDPVFPRPFINMIIAGIIGAATSVGLVFLLEFLNTKVKLESDIEVLGITVLGVISKMARTTQRNREAHNDFAKEERSLEA</sequence>
<evidence type="ECO:0000256" key="7">
    <source>
        <dbReference type="SAM" id="Phobius"/>
    </source>
</evidence>
<evidence type="ECO:0000313" key="10">
    <source>
        <dbReference type="Proteomes" id="UP000676917"/>
    </source>
</evidence>
<evidence type="ECO:0000313" key="9">
    <source>
        <dbReference type="EMBL" id="GIO26975.1"/>
    </source>
</evidence>
<keyword evidence="10" id="KW-1185">Reference proteome</keyword>
<protein>
    <submittedName>
        <fullName evidence="9">Capsular polysaccharide biosynthesis protein YwqC</fullName>
    </submittedName>
</protein>
<feature type="domain" description="Polysaccharide chain length determinant N-terminal" evidence="8">
    <location>
        <begin position="4"/>
        <end position="94"/>
    </location>
</feature>
<dbReference type="InterPro" id="IPR050445">
    <property type="entry name" value="Bact_polysacc_biosynth/exp"/>
</dbReference>
<keyword evidence="4 7" id="KW-0812">Transmembrane</keyword>
<comment type="subcellular location">
    <subcellularLocation>
        <location evidence="1">Cell membrane</location>
        <topology evidence="1">Multi-pass membrane protein</topology>
    </subcellularLocation>
</comment>
<dbReference type="GO" id="GO:0005886">
    <property type="term" value="C:plasma membrane"/>
    <property type="evidence" value="ECO:0007669"/>
    <property type="project" value="UniProtKB-SubCell"/>
</dbReference>
<comment type="caution">
    <text evidence="9">The sequence shown here is derived from an EMBL/GenBank/DDBJ whole genome shotgun (WGS) entry which is preliminary data.</text>
</comment>
<dbReference type="GO" id="GO:0004713">
    <property type="term" value="F:protein tyrosine kinase activity"/>
    <property type="evidence" value="ECO:0007669"/>
    <property type="project" value="TreeGrafter"/>
</dbReference>
<accession>A0A919XA85</accession>
<dbReference type="Proteomes" id="UP000676917">
    <property type="component" value="Unassembled WGS sequence"/>
</dbReference>
<dbReference type="EMBL" id="BORP01000002">
    <property type="protein sequence ID" value="GIO26975.1"/>
    <property type="molecule type" value="Genomic_DNA"/>
</dbReference>
<name>A0A919XA85_9BACI</name>
<feature type="transmembrane region" description="Helical" evidence="7">
    <location>
        <begin position="174"/>
        <end position="195"/>
    </location>
</feature>
<evidence type="ECO:0000256" key="1">
    <source>
        <dbReference type="ARBA" id="ARBA00004651"/>
    </source>
</evidence>
<keyword evidence="6 7" id="KW-0472">Membrane</keyword>
<feature type="transmembrane region" description="Helical" evidence="7">
    <location>
        <begin position="18"/>
        <end position="40"/>
    </location>
</feature>
<keyword evidence="3" id="KW-1003">Cell membrane</keyword>
<dbReference type="RefSeq" id="WP_212920462.1">
    <property type="nucleotide sequence ID" value="NZ_BORP01000002.1"/>
</dbReference>
<evidence type="ECO:0000256" key="5">
    <source>
        <dbReference type="ARBA" id="ARBA00022989"/>
    </source>
</evidence>
<dbReference type="Pfam" id="PF02706">
    <property type="entry name" value="Wzz"/>
    <property type="match status" value="1"/>
</dbReference>
<keyword evidence="5 7" id="KW-1133">Transmembrane helix</keyword>
<evidence type="ECO:0000256" key="3">
    <source>
        <dbReference type="ARBA" id="ARBA00022475"/>
    </source>
</evidence>